<dbReference type="SMART" id="SM00409">
    <property type="entry name" value="IG"/>
    <property type="match status" value="5"/>
</dbReference>
<keyword evidence="3 6" id="KW-1133">Transmembrane helix</keyword>
<dbReference type="InterPro" id="IPR013106">
    <property type="entry name" value="Ig_V-set"/>
</dbReference>
<keyword evidence="5" id="KW-1015">Disulfide bond</keyword>
<feature type="domain" description="Ig-like" evidence="7">
    <location>
        <begin position="453"/>
        <end position="532"/>
    </location>
</feature>
<dbReference type="Pfam" id="PF08205">
    <property type="entry name" value="C2-set_2"/>
    <property type="match status" value="1"/>
</dbReference>
<dbReference type="InterPro" id="IPR007110">
    <property type="entry name" value="Ig-like_dom"/>
</dbReference>
<dbReference type="Gene3D" id="2.60.40.10">
    <property type="entry name" value="Immunoglobulins"/>
    <property type="match status" value="5"/>
</dbReference>
<organism evidence="8 9">
    <name type="scientific">Polypedilum vanderplanki</name>
    <name type="common">Sleeping chironomid midge</name>
    <dbReference type="NCBI Taxonomy" id="319348"/>
    <lineage>
        <taxon>Eukaryota</taxon>
        <taxon>Metazoa</taxon>
        <taxon>Ecdysozoa</taxon>
        <taxon>Arthropoda</taxon>
        <taxon>Hexapoda</taxon>
        <taxon>Insecta</taxon>
        <taxon>Pterygota</taxon>
        <taxon>Neoptera</taxon>
        <taxon>Endopterygota</taxon>
        <taxon>Diptera</taxon>
        <taxon>Nematocera</taxon>
        <taxon>Chironomoidea</taxon>
        <taxon>Chironomidae</taxon>
        <taxon>Chironominae</taxon>
        <taxon>Polypedilum</taxon>
        <taxon>Polypedilum</taxon>
    </lineage>
</organism>
<protein>
    <recommendedName>
        <fullName evidence="7">Ig-like domain-containing protein</fullName>
    </recommendedName>
</protein>
<proteinExistence type="predicted"/>
<dbReference type="PROSITE" id="PS50835">
    <property type="entry name" value="IG_LIKE"/>
    <property type="match status" value="5"/>
</dbReference>
<feature type="domain" description="Ig-like" evidence="7">
    <location>
        <begin position="355"/>
        <end position="442"/>
    </location>
</feature>
<dbReference type="InterPro" id="IPR003598">
    <property type="entry name" value="Ig_sub2"/>
</dbReference>
<dbReference type="Proteomes" id="UP001107558">
    <property type="component" value="Chromosome 1"/>
</dbReference>
<dbReference type="GO" id="GO:0016020">
    <property type="term" value="C:membrane"/>
    <property type="evidence" value="ECO:0007669"/>
    <property type="project" value="UniProtKB-SubCell"/>
</dbReference>
<keyword evidence="2 6" id="KW-0812">Transmembrane</keyword>
<dbReference type="PANTHER" id="PTHR23278">
    <property type="entry name" value="SIDESTEP PROTEIN"/>
    <property type="match status" value="1"/>
</dbReference>
<dbReference type="InterPro" id="IPR013783">
    <property type="entry name" value="Ig-like_fold"/>
</dbReference>
<dbReference type="SMART" id="SM00408">
    <property type="entry name" value="IGc2"/>
    <property type="match status" value="4"/>
</dbReference>
<dbReference type="CDD" id="cd00096">
    <property type="entry name" value="Ig"/>
    <property type="match status" value="1"/>
</dbReference>
<evidence type="ECO:0000256" key="6">
    <source>
        <dbReference type="SAM" id="Phobius"/>
    </source>
</evidence>
<accession>A0A9J6CPG6</accession>
<gene>
    <name evidence="8" type="ORF">PVAND_012789</name>
</gene>
<keyword evidence="9" id="KW-1185">Reference proteome</keyword>
<dbReference type="InterPro" id="IPR013162">
    <property type="entry name" value="CD80_C2-set"/>
</dbReference>
<dbReference type="Pfam" id="PF13927">
    <property type="entry name" value="Ig_3"/>
    <property type="match status" value="3"/>
</dbReference>
<dbReference type="InterPro" id="IPR003599">
    <property type="entry name" value="Ig_sub"/>
</dbReference>
<dbReference type="AlphaFoldDB" id="A0A9J6CPG6"/>
<evidence type="ECO:0000256" key="5">
    <source>
        <dbReference type="ARBA" id="ARBA00023157"/>
    </source>
</evidence>
<dbReference type="EMBL" id="JADBJN010000001">
    <property type="protein sequence ID" value="KAG5683515.1"/>
    <property type="molecule type" value="Genomic_DNA"/>
</dbReference>
<comment type="caution">
    <text evidence="8">The sequence shown here is derived from an EMBL/GenBank/DDBJ whole genome shotgun (WGS) entry which is preliminary data.</text>
</comment>
<feature type="transmembrane region" description="Helical" evidence="6">
    <location>
        <begin position="671"/>
        <end position="692"/>
    </location>
</feature>
<evidence type="ECO:0000256" key="1">
    <source>
        <dbReference type="ARBA" id="ARBA00004167"/>
    </source>
</evidence>
<comment type="subcellular location">
    <subcellularLocation>
        <location evidence="1">Membrane</location>
        <topology evidence="1">Single-pass membrane protein</topology>
    </subcellularLocation>
</comment>
<keyword evidence="4 6" id="KW-0472">Membrane</keyword>
<evidence type="ECO:0000313" key="8">
    <source>
        <dbReference type="EMBL" id="KAG5683515.1"/>
    </source>
</evidence>
<dbReference type="SUPFAM" id="SSF48726">
    <property type="entry name" value="Immunoglobulin"/>
    <property type="match status" value="5"/>
</dbReference>
<reference evidence="8" key="1">
    <citation type="submission" date="2021-03" db="EMBL/GenBank/DDBJ databases">
        <title>Chromosome level genome of the anhydrobiotic midge Polypedilum vanderplanki.</title>
        <authorList>
            <person name="Yoshida Y."/>
            <person name="Kikawada T."/>
            <person name="Gusev O."/>
        </authorList>
    </citation>
    <scope>NUCLEOTIDE SEQUENCE</scope>
    <source>
        <strain evidence="8">NIAS01</strain>
        <tissue evidence="8">Whole body or cell culture</tissue>
    </source>
</reference>
<evidence type="ECO:0000256" key="4">
    <source>
        <dbReference type="ARBA" id="ARBA00023136"/>
    </source>
</evidence>
<name>A0A9J6CPG6_POLVA</name>
<dbReference type="OrthoDB" id="10006996at2759"/>
<feature type="domain" description="Ig-like" evidence="7">
    <location>
        <begin position="153"/>
        <end position="252"/>
    </location>
</feature>
<evidence type="ECO:0000313" key="9">
    <source>
        <dbReference type="Proteomes" id="UP001107558"/>
    </source>
</evidence>
<evidence type="ECO:0000256" key="3">
    <source>
        <dbReference type="ARBA" id="ARBA00022989"/>
    </source>
</evidence>
<feature type="domain" description="Ig-like" evidence="7">
    <location>
        <begin position="259"/>
        <end position="351"/>
    </location>
</feature>
<dbReference type="Pfam" id="PF07686">
    <property type="entry name" value="V-set"/>
    <property type="match status" value="1"/>
</dbReference>
<evidence type="ECO:0000259" key="7">
    <source>
        <dbReference type="PROSITE" id="PS50835"/>
    </source>
</evidence>
<feature type="domain" description="Ig-like" evidence="7">
    <location>
        <begin position="33"/>
        <end position="142"/>
    </location>
</feature>
<sequence>MILKIYDIVELTAFMLLKLVLFLCLAQGYTKSEKEKLAPITSVEAIEGQQTHLYCPMATPNGDKINMVLWFKDDVGVPIYRFDVRGKSMSDPTEWSDATVFGTRAKFITQSEPAYLEIDDIKRHDQGIYRCRVDFQTSQTISLRFNLTVIILPENPIILDRWGRSINRTTIGPMEEGDDVILSCRVVGGRPLPDVSWFLNGELIDDEFEHNSGNIIENRLLWPSIKRDDLYSVFTCRAVNTKAVAPREKRLVLDMYLKPIYVNIVNSSLTLVADRKYEIHCITSGSRPDAIITWYKGKKALKRIRDYTKNNETTSILNFVPSIEDNGKMLTCHAENPNVAGMFVEDSWNMSVFYPPVISLELGSKLQPGDIKEGDDVYFECKIESNPKFRKLTWLHNGRPLKTNSSTKIVKSNQSLVLQKVTRFSAGKYSCSALNSEGETVSNEFSLKVKFVPICATDKMMIVGATKGENVQLSCDVKSYPIPKRFYWKFENSEESVEIESKKFTNNGTRSLLSISTATDHDYGSLSCWAKNEIGIQTQPCIFQLILAGPPSVLTNCSWTNESDSSLSVNCSPNYDGGLPQIFILEVYSLKHKIQLFNITNAVEPTFKFDPNRRIFNRYKNSTENDILRVNVFAKNQKGRGAGVFITEFHLGNYKRNQSDLIKESSSPSPIILGLFLTLFIIGTTIILRLYWKSRKIKKEIVKEDKYTMESRCSLLKQDNFASDAFSSPKFQKPTGTSIKTRGKIETIDDEQDPDLIPHYPRLTSIHQEELIPMNSDPSFLNRDRHKNSTNDFLHDVEINFNGLLMNGKVPESCV</sequence>
<dbReference type="PANTHER" id="PTHR23278:SF31">
    <property type="entry name" value="SIDESTEP II, ISOFORM A"/>
    <property type="match status" value="1"/>
</dbReference>
<evidence type="ECO:0000256" key="2">
    <source>
        <dbReference type="ARBA" id="ARBA00022692"/>
    </source>
</evidence>
<dbReference type="InterPro" id="IPR036179">
    <property type="entry name" value="Ig-like_dom_sf"/>
</dbReference>